<evidence type="ECO:0000313" key="2">
    <source>
        <dbReference type="Proteomes" id="UP000018958"/>
    </source>
</evidence>
<dbReference type="EMBL" id="ANIX01001837">
    <property type="protein sequence ID" value="ETP16274.1"/>
    <property type="molecule type" value="Genomic_DNA"/>
</dbReference>
<organism evidence="1 2">
    <name type="scientific">Phytophthora nicotianae CJ01A1</name>
    <dbReference type="NCBI Taxonomy" id="1317063"/>
    <lineage>
        <taxon>Eukaryota</taxon>
        <taxon>Sar</taxon>
        <taxon>Stramenopiles</taxon>
        <taxon>Oomycota</taxon>
        <taxon>Peronosporomycetes</taxon>
        <taxon>Peronosporales</taxon>
        <taxon>Peronosporaceae</taxon>
        <taxon>Phytophthora</taxon>
    </lineage>
</organism>
<proteinExistence type="predicted"/>
<comment type="caution">
    <text evidence="1">The sequence shown here is derived from an EMBL/GenBank/DDBJ whole genome shotgun (WGS) entry which is preliminary data.</text>
</comment>
<sequence>MLSMIQQTVATVCWEPNNLRDTNRSGTLFHTFKMQSHPAQASHNRFAQSVVKNAIPHALRCQ</sequence>
<name>W2X303_PHYNI</name>
<gene>
    <name evidence="1" type="ORF">F441_09099</name>
</gene>
<dbReference type="Proteomes" id="UP000018958">
    <property type="component" value="Unassembled WGS sequence"/>
</dbReference>
<dbReference type="AlphaFoldDB" id="W2X303"/>
<reference evidence="1 2" key="1">
    <citation type="submission" date="2013-11" db="EMBL/GenBank/DDBJ databases">
        <title>The Genome Sequence of Phytophthora parasitica CJ01A1.</title>
        <authorList>
            <consortium name="The Broad Institute Genomics Platform"/>
            <person name="Russ C."/>
            <person name="Tyler B."/>
            <person name="Panabieres F."/>
            <person name="Shan W."/>
            <person name="Tripathy S."/>
            <person name="Grunwald N."/>
            <person name="Machado M."/>
            <person name="Johnson C.S."/>
            <person name="Walker B."/>
            <person name="Young S.K."/>
            <person name="Zeng Q."/>
            <person name="Gargeya S."/>
            <person name="Fitzgerald M."/>
            <person name="Haas B."/>
            <person name="Abouelleil A."/>
            <person name="Allen A.W."/>
            <person name="Alvarado L."/>
            <person name="Arachchi H.M."/>
            <person name="Berlin A.M."/>
            <person name="Chapman S.B."/>
            <person name="Gainer-Dewar J."/>
            <person name="Goldberg J."/>
            <person name="Griggs A."/>
            <person name="Gujja S."/>
            <person name="Hansen M."/>
            <person name="Howarth C."/>
            <person name="Imamovic A."/>
            <person name="Ireland A."/>
            <person name="Larimer J."/>
            <person name="McCowan C."/>
            <person name="Murphy C."/>
            <person name="Pearson M."/>
            <person name="Poon T.W."/>
            <person name="Priest M."/>
            <person name="Roberts A."/>
            <person name="Saif S."/>
            <person name="Shea T."/>
            <person name="Sisk P."/>
            <person name="Sykes S."/>
            <person name="Wortman J."/>
            <person name="Nusbaum C."/>
            <person name="Birren B."/>
        </authorList>
    </citation>
    <scope>NUCLEOTIDE SEQUENCE [LARGE SCALE GENOMIC DNA]</scope>
    <source>
        <strain evidence="1 2">CJ01A1</strain>
    </source>
</reference>
<accession>W2X303</accession>
<protein>
    <submittedName>
        <fullName evidence="1">Uncharacterized protein</fullName>
    </submittedName>
</protein>
<evidence type="ECO:0000313" key="1">
    <source>
        <dbReference type="EMBL" id="ETP16274.1"/>
    </source>
</evidence>